<keyword evidence="6" id="KW-1185">Reference proteome</keyword>
<dbReference type="PROSITE" id="PS50893">
    <property type="entry name" value="ABC_TRANSPORTER_2"/>
    <property type="match status" value="1"/>
</dbReference>
<evidence type="ECO:0000256" key="2">
    <source>
        <dbReference type="ARBA" id="ARBA00022840"/>
    </source>
</evidence>
<keyword evidence="3" id="KW-0175">Coiled coil</keyword>
<dbReference type="InterPro" id="IPR051309">
    <property type="entry name" value="ABCF_ATPase"/>
</dbReference>
<dbReference type="Pfam" id="PF12848">
    <property type="entry name" value="ABC_tran_Xtn"/>
    <property type="match status" value="1"/>
</dbReference>
<dbReference type="InterPro" id="IPR027417">
    <property type="entry name" value="P-loop_NTPase"/>
</dbReference>
<dbReference type="EMBL" id="CAJEWB010000017">
    <property type="protein sequence ID" value="CAD2079819.1"/>
    <property type="molecule type" value="Genomic_DNA"/>
</dbReference>
<dbReference type="Pfam" id="PF00005">
    <property type="entry name" value="ABC_tran"/>
    <property type="match status" value="2"/>
</dbReference>
<dbReference type="InterPro" id="IPR032781">
    <property type="entry name" value="ABC_tran_Xtn"/>
</dbReference>
<dbReference type="CDD" id="cd03221">
    <property type="entry name" value="ABCF_EF-3"/>
    <property type="match status" value="1"/>
</dbReference>
<dbReference type="RefSeq" id="WP_186078432.1">
    <property type="nucleotide sequence ID" value="NZ_CAJEWB010000017.1"/>
</dbReference>
<dbReference type="SUPFAM" id="SSF52540">
    <property type="entry name" value="P-loop containing nucleoside triphosphate hydrolases"/>
    <property type="match status" value="2"/>
</dbReference>
<dbReference type="InterPro" id="IPR003593">
    <property type="entry name" value="AAA+_ATPase"/>
</dbReference>
<keyword evidence="1" id="KW-0547">Nucleotide-binding</keyword>
<protein>
    <submittedName>
        <fullName evidence="5">Putative ABC transporter ATP-binding protein YheS</fullName>
    </submittedName>
</protein>
<evidence type="ECO:0000256" key="3">
    <source>
        <dbReference type="SAM" id="Coils"/>
    </source>
</evidence>
<dbReference type="PANTHER" id="PTHR42855">
    <property type="entry name" value="ABC TRANSPORTER ATP-BINDING SUBUNIT"/>
    <property type="match status" value="1"/>
</dbReference>
<comment type="caution">
    <text evidence="5">The sequence shown here is derived from an EMBL/GenBank/DDBJ whole genome shotgun (WGS) entry which is preliminary data.</text>
</comment>
<keyword evidence="2 5" id="KW-0067">ATP-binding</keyword>
<feature type="coiled-coil region" evidence="3">
    <location>
        <begin position="180"/>
        <end position="228"/>
    </location>
</feature>
<dbReference type="AlphaFoldDB" id="A0A6V7RP04"/>
<sequence>MIMIELKNISVDIEGNKLFTIDRLIVNEGERVFIIGDNGVGKSTLLNLITGIIPTPKGGVLSNNFDFSYLKQNNYTEALDYNSDIDYRLLNELNVPKNKEGLSGGELKKLNITDSFSLYKECLILDEPTTHLDKTSIDILIEELKYYYGTILCVSHSRDFINALATKIWEIEDGVIKEYIGNYNDYLEQKEVEKTSLENEQNAHNIKREALLKSIEQQRKYAESLKQKKGKDTHNPGRLAQSKPKDVIAKNAFRKLKNLEGKLEKMGDIEKIEEKQEIKFPTTELTEIHNKIPIYSQSYTLIKGNKVLLEDTTFQFPYGKKIGIVGDNGTGKSSFLADIVSQNEQIEISSKLVINVYNQMDYEIKSDKNIFEYLQECSSYNDDFIKQILFNLRFSQDDFRKKISDLSGGESTRLKIAFTFLKTSNTIILDEPTNFLDLSVIKSLEELMKSYKGMIIYTSHDESFIKNTANLVFKIEDKKLVEVV</sequence>
<dbReference type="GO" id="GO:0005524">
    <property type="term" value="F:ATP binding"/>
    <property type="evidence" value="ECO:0007669"/>
    <property type="project" value="UniProtKB-KW"/>
</dbReference>
<reference evidence="5 6" key="1">
    <citation type="submission" date="2020-07" db="EMBL/GenBank/DDBJ databases">
        <authorList>
            <person name="Criscuolo A."/>
        </authorList>
    </citation>
    <scope>NUCLEOTIDE SEQUENCE [LARGE SCALE GENOMIC DNA]</scope>
    <source>
        <strain evidence="5">CIP107946</strain>
    </source>
</reference>
<proteinExistence type="predicted"/>
<evidence type="ECO:0000313" key="6">
    <source>
        <dbReference type="Proteomes" id="UP000588186"/>
    </source>
</evidence>
<dbReference type="SMART" id="SM00382">
    <property type="entry name" value="AAA"/>
    <property type="match status" value="2"/>
</dbReference>
<evidence type="ECO:0000259" key="4">
    <source>
        <dbReference type="PROSITE" id="PS50893"/>
    </source>
</evidence>
<evidence type="ECO:0000313" key="5">
    <source>
        <dbReference type="EMBL" id="CAD2079819.1"/>
    </source>
</evidence>
<organism evidence="5 6">
    <name type="scientific">Phocicoccus pinnipedialis</name>
    <dbReference type="NCBI Taxonomy" id="110845"/>
    <lineage>
        <taxon>Bacteria</taxon>
        <taxon>Bacillati</taxon>
        <taxon>Bacillota</taxon>
        <taxon>Bacilli</taxon>
        <taxon>Bacillales</taxon>
        <taxon>Salinicoccaceae</taxon>
        <taxon>Phocicoccus</taxon>
    </lineage>
</organism>
<dbReference type="Gene3D" id="3.40.50.300">
    <property type="entry name" value="P-loop containing nucleotide triphosphate hydrolases"/>
    <property type="match status" value="3"/>
</dbReference>
<dbReference type="NCBIfam" id="NF000355">
    <property type="entry name" value="ribo_prot_ABC_F"/>
    <property type="match status" value="1"/>
</dbReference>
<name>A0A6V7RP04_9BACL</name>
<gene>
    <name evidence="5" type="primary">yheS_3</name>
    <name evidence="5" type="ORF">JEOPIN946_01619</name>
</gene>
<accession>A0A6V7RP04</accession>
<dbReference type="PANTHER" id="PTHR42855:SF1">
    <property type="entry name" value="ABC TRANSPORTER DOMAIN-CONTAINING PROTEIN"/>
    <property type="match status" value="1"/>
</dbReference>
<feature type="domain" description="ABC transporter" evidence="4">
    <location>
        <begin position="4"/>
        <end position="199"/>
    </location>
</feature>
<evidence type="ECO:0000256" key="1">
    <source>
        <dbReference type="ARBA" id="ARBA00022741"/>
    </source>
</evidence>
<dbReference type="GO" id="GO:0016887">
    <property type="term" value="F:ATP hydrolysis activity"/>
    <property type="evidence" value="ECO:0007669"/>
    <property type="project" value="InterPro"/>
</dbReference>
<dbReference type="InterPro" id="IPR003439">
    <property type="entry name" value="ABC_transporter-like_ATP-bd"/>
</dbReference>
<dbReference type="Proteomes" id="UP000588186">
    <property type="component" value="Unassembled WGS sequence"/>
</dbReference>